<feature type="signal peptide" evidence="2">
    <location>
        <begin position="1"/>
        <end position="25"/>
    </location>
</feature>
<feature type="region of interest" description="Disordered" evidence="1">
    <location>
        <begin position="161"/>
        <end position="187"/>
    </location>
</feature>
<evidence type="ECO:0000313" key="3">
    <source>
        <dbReference type="EMBL" id="ETI53603.1"/>
    </source>
</evidence>
<organism evidence="3 4">
    <name type="scientific">Phytophthora nicotianae P1569</name>
    <dbReference type="NCBI Taxonomy" id="1317065"/>
    <lineage>
        <taxon>Eukaryota</taxon>
        <taxon>Sar</taxon>
        <taxon>Stramenopiles</taxon>
        <taxon>Oomycota</taxon>
        <taxon>Peronosporomycetes</taxon>
        <taxon>Peronosporales</taxon>
        <taxon>Peronosporaceae</taxon>
        <taxon>Phytophthora</taxon>
    </lineage>
</organism>
<feature type="chain" id="PRO_5045506956" evidence="2">
    <location>
        <begin position="26"/>
        <end position="187"/>
    </location>
</feature>
<keyword evidence="2" id="KW-0732">Signal</keyword>
<feature type="compositionally biased region" description="Gly residues" evidence="1">
    <location>
        <begin position="163"/>
        <end position="173"/>
    </location>
</feature>
<name>V9FS50_PHYNI</name>
<dbReference type="GO" id="GO:0005576">
    <property type="term" value="C:extracellular region"/>
    <property type="evidence" value="ECO:0007669"/>
    <property type="project" value="UniProtKB-SubCell"/>
</dbReference>
<dbReference type="AlphaFoldDB" id="V9FS50"/>
<dbReference type="EMBL" id="ANIZ01000672">
    <property type="protein sequence ID" value="ETI53603.1"/>
    <property type="molecule type" value="Genomic_DNA"/>
</dbReference>
<reference evidence="3 4" key="1">
    <citation type="submission" date="2013-11" db="EMBL/GenBank/DDBJ databases">
        <title>The Genome Sequence of Phytophthora parasitica P1569.</title>
        <authorList>
            <consortium name="The Broad Institute Genomics Platform"/>
            <person name="Russ C."/>
            <person name="Tyler B."/>
            <person name="Panabieres F."/>
            <person name="Shan W."/>
            <person name="Tripathy S."/>
            <person name="Grunwald N."/>
            <person name="Machado M."/>
            <person name="Johnson C.S."/>
            <person name="Arredondo F."/>
            <person name="Hong C."/>
            <person name="Coffey M."/>
            <person name="Young S.K."/>
            <person name="Zeng Q."/>
            <person name="Gargeya S."/>
            <person name="Fitzgerald M."/>
            <person name="Abouelleil A."/>
            <person name="Alvarado L."/>
            <person name="Chapman S.B."/>
            <person name="Gainer-Dewar J."/>
            <person name="Goldberg J."/>
            <person name="Griggs A."/>
            <person name="Gujja S."/>
            <person name="Hansen M."/>
            <person name="Howarth C."/>
            <person name="Imamovic A."/>
            <person name="Ireland A."/>
            <person name="Larimer J."/>
            <person name="McCowan C."/>
            <person name="Murphy C."/>
            <person name="Pearson M."/>
            <person name="Poon T.W."/>
            <person name="Priest M."/>
            <person name="Roberts A."/>
            <person name="Saif S."/>
            <person name="Shea T."/>
            <person name="Sykes S."/>
            <person name="Wortman J."/>
            <person name="Nusbaum C."/>
            <person name="Birren B."/>
        </authorList>
    </citation>
    <scope>NUCLEOTIDE SEQUENCE [LARGE SCALE GENOMIC DNA]</scope>
    <source>
        <strain evidence="3 4">P1569</strain>
    </source>
</reference>
<dbReference type="Proteomes" id="UP000018721">
    <property type="component" value="Unassembled WGS sequence"/>
</dbReference>
<gene>
    <name evidence="3" type="ORF">F443_03513</name>
</gene>
<evidence type="ECO:0000313" key="4">
    <source>
        <dbReference type="Proteomes" id="UP000018721"/>
    </source>
</evidence>
<sequence>MTTRRAMALTLASLVVLTISHNSIATGKTINSNSEQSLRMPDADDNNIKDSPEERESILLKWLGLEENFGYARLIKMKFDEAYRVKMYMKWNEHHKKAEDVVTNLKTLYRKRYRGLLLEYINKYQHSATTSDIARNRRVHFGEATVTKFSYQVEDTLRREGYLGRGPKGGGPAGRSILKKKTQQVKL</sequence>
<evidence type="ECO:0000256" key="1">
    <source>
        <dbReference type="SAM" id="MobiDB-lite"/>
    </source>
</evidence>
<evidence type="ECO:0000256" key="2">
    <source>
        <dbReference type="SAM" id="SignalP"/>
    </source>
</evidence>
<dbReference type="HOGENOM" id="CLU_1450356_0_0_1"/>
<accession>V9FS50</accession>
<proteinExistence type="predicted"/>
<comment type="caution">
    <text evidence="3">The sequence shown here is derived from an EMBL/GenBank/DDBJ whole genome shotgun (WGS) entry which is preliminary data.</text>
</comment>
<feature type="compositionally biased region" description="Basic residues" evidence="1">
    <location>
        <begin position="177"/>
        <end position="187"/>
    </location>
</feature>
<keyword evidence="4" id="KW-1185">Reference proteome</keyword>
<protein>
    <submittedName>
        <fullName evidence="3">Uncharacterized protein</fullName>
    </submittedName>
</protein>